<evidence type="ECO:0000313" key="1">
    <source>
        <dbReference type="EMBL" id="MCF5543481.1"/>
    </source>
</evidence>
<dbReference type="InterPro" id="IPR013431">
    <property type="entry name" value="Delta_60_rpt"/>
</dbReference>
<organism evidence="1 2">
    <name type="scientific">Pseudomonas salomonii</name>
    <dbReference type="NCBI Taxonomy" id="191391"/>
    <lineage>
        <taxon>Bacteria</taxon>
        <taxon>Pseudomonadati</taxon>
        <taxon>Pseudomonadota</taxon>
        <taxon>Gammaproteobacteria</taxon>
        <taxon>Pseudomonadales</taxon>
        <taxon>Pseudomonadaceae</taxon>
        <taxon>Pseudomonas</taxon>
    </lineage>
</organism>
<protein>
    <recommendedName>
        <fullName evidence="3">Delta-60 repeat domain-containing protein</fullName>
    </recommendedName>
</protein>
<keyword evidence="2" id="KW-1185">Reference proteome</keyword>
<dbReference type="RefSeq" id="WP_236369075.1">
    <property type="nucleotide sequence ID" value="NZ_WKAT01000002.1"/>
</dbReference>
<dbReference type="Pfam" id="PF17164">
    <property type="entry name" value="DUF5122"/>
    <property type="match status" value="1"/>
</dbReference>
<dbReference type="EMBL" id="WKAT01000002">
    <property type="protein sequence ID" value="MCF5543481.1"/>
    <property type="molecule type" value="Genomic_DNA"/>
</dbReference>
<accession>A0ABS9GG92</accession>
<evidence type="ECO:0008006" key="3">
    <source>
        <dbReference type="Google" id="ProtNLM"/>
    </source>
</evidence>
<dbReference type="Proteomes" id="UP000814158">
    <property type="component" value="Unassembled WGS sequence"/>
</dbReference>
<comment type="caution">
    <text evidence="1">The sequence shown here is derived from an EMBL/GenBank/DDBJ whole genome shotgun (WGS) entry which is preliminary data.</text>
</comment>
<reference evidence="1 2" key="1">
    <citation type="submission" date="2019-11" db="EMBL/GenBank/DDBJ databases">
        <title>Epiphytic Pseudomonas syringae from cherry orchards.</title>
        <authorList>
            <person name="Hulin M.T."/>
        </authorList>
    </citation>
    <scope>NUCLEOTIDE SEQUENCE [LARGE SCALE GENOMIC DNA]</scope>
    <source>
        <strain evidence="1 2">PA-3-2A</strain>
    </source>
</reference>
<name>A0ABS9GG92_9PSED</name>
<sequence length="428" mass="45779">MNVANGSGTKDPSFGVNGEITLYEILAEHPELVVLHLFKGLTTDKEGNILFCANLFQHGLNNIFGLGRLDANGKLDKTFGNKGLVTGNFFPSVPAGGSRLTVQPDGKILMVGWTWRDKGNGWADVVVARFESNGAFDTAFANQGMCTLLTHKDEGLTADSTTVHVQDDGYILVSANYSKRYNSHSTVGTVFRLQPNGKLDTVLNGNGRLDFKLKNTAAATAVNACISQGHDQKIVIAGHARFTPALHTAMFARLNHDGTLDETFGDPQNPGVYRILDITDHTTFNGLTERADRSLVGAGQVGMNYVDATRGLLCAITPNGAAHQLFNNGKPLVSQFNSAYDNGWHAIMSTAAGDLVTASSGNLIYIAKFSADGTLNKAFNNQGYNDLGSPARNDPVLLTELAEQRILIGANIIGVEPEGIGSLQCFFG</sequence>
<proteinExistence type="predicted"/>
<dbReference type="NCBIfam" id="TIGR02608">
    <property type="entry name" value="delta_60_rpt"/>
    <property type="match status" value="4"/>
</dbReference>
<gene>
    <name evidence="1" type="ORF">GIV68_01845</name>
</gene>
<evidence type="ECO:0000313" key="2">
    <source>
        <dbReference type="Proteomes" id="UP000814158"/>
    </source>
</evidence>
<dbReference type="Gene3D" id="2.80.10.50">
    <property type="match status" value="2"/>
</dbReference>